<dbReference type="SUPFAM" id="SSF52833">
    <property type="entry name" value="Thioredoxin-like"/>
    <property type="match status" value="1"/>
</dbReference>
<protein>
    <recommendedName>
        <fullName evidence="1">Glutaredoxin-like protein</fullName>
    </recommendedName>
</protein>
<evidence type="ECO:0000256" key="1">
    <source>
        <dbReference type="RuleBase" id="RU363082"/>
    </source>
</evidence>
<sequence length="116" mass="13474">MFVPTARLLQRVSRITLFTRQGCSLCENAKGVLSNVWDKRPFEYTEIDVMAPGQQRWKDVYEFDTPVIHVEKKPAKESQETTTAARKLMHRFKEEQVEALMDEAEKDPTEESRNGV</sequence>
<dbReference type="Proteomes" id="UP000572817">
    <property type="component" value="Unassembled WGS sequence"/>
</dbReference>
<dbReference type="Gene3D" id="3.40.30.10">
    <property type="entry name" value="Glutaredoxin"/>
    <property type="match status" value="1"/>
</dbReference>
<dbReference type="PANTHER" id="PTHR33558:SF1">
    <property type="entry name" value="GLUTAREDOXIN-LIKE PROTEIN C5ORF63 HOMOLOG"/>
    <property type="match status" value="1"/>
</dbReference>
<dbReference type="InterPro" id="IPR052565">
    <property type="entry name" value="Glutaredoxin-like_YDR286C"/>
</dbReference>
<dbReference type="EMBL" id="WWBZ02000033">
    <property type="protein sequence ID" value="KAF4306775.1"/>
    <property type="molecule type" value="Genomic_DNA"/>
</dbReference>
<proteinExistence type="inferred from homology"/>
<feature type="region of interest" description="Disordered" evidence="2">
    <location>
        <begin position="97"/>
        <end position="116"/>
    </location>
</feature>
<evidence type="ECO:0000313" key="3">
    <source>
        <dbReference type="EMBL" id="KAF4306775.1"/>
    </source>
</evidence>
<gene>
    <name evidence="3" type="ORF">GTA08_BOTSDO04945</name>
</gene>
<evidence type="ECO:0000256" key="2">
    <source>
        <dbReference type="SAM" id="MobiDB-lite"/>
    </source>
</evidence>
<organism evidence="3 4">
    <name type="scientific">Botryosphaeria dothidea</name>
    <dbReference type="NCBI Taxonomy" id="55169"/>
    <lineage>
        <taxon>Eukaryota</taxon>
        <taxon>Fungi</taxon>
        <taxon>Dikarya</taxon>
        <taxon>Ascomycota</taxon>
        <taxon>Pezizomycotina</taxon>
        <taxon>Dothideomycetes</taxon>
        <taxon>Dothideomycetes incertae sedis</taxon>
        <taxon>Botryosphaeriales</taxon>
        <taxon>Botryosphaeriaceae</taxon>
        <taxon>Botryosphaeria</taxon>
    </lineage>
</organism>
<dbReference type="AlphaFoldDB" id="A0A8H4N2N9"/>
<name>A0A8H4N2N9_9PEZI</name>
<feature type="compositionally biased region" description="Basic and acidic residues" evidence="2">
    <location>
        <begin position="106"/>
        <end position="116"/>
    </location>
</feature>
<dbReference type="InterPro" id="IPR008554">
    <property type="entry name" value="Glutaredoxin-like"/>
</dbReference>
<keyword evidence="1" id="KW-0813">Transport</keyword>
<comment type="caution">
    <text evidence="3">The sequence shown here is derived from an EMBL/GenBank/DDBJ whole genome shotgun (WGS) entry which is preliminary data.</text>
</comment>
<dbReference type="OrthoDB" id="429967at2759"/>
<dbReference type="PANTHER" id="PTHR33558">
    <property type="entry name" value="GLUTAREDOXIN-LIKE PROTEIN C5ORF63 HOMOLOG"/>
    <property type="match status" value="1"/>
</dbReference>
<keyword evidence="1" id="KW-0249">Electron transport</keyword>
<dbReference type="InterPro" id="IPR036249">
    <property type="entry name" value="Thioredoxin-like_sf"/>
</dbReference>
<dbReference type="Pfam" id="PF05768">
    <property type="entry name" value="Glrx-like"/>
    <property type="match status" value="1"/>
</dbReference>
<evidence type="ECO:0000313" key="4">
    <source>
        <dbReference type="Proteomes" id="UP000572817"/>
    </source>
</evidence>
<keyword evidence="4" id="KW-1185">Reference proteome</keyword>
<reference evidence="3" key="1">
    <citation type="submission" date="2020-04" db="EMBL/GenBank/DDBJ databases">
        <title>Genome Assembly and Annotation of Botryosphaeria dothidea sdau 11-99, a Latent Pathogen of Apple Fruit Ring Rot in China.</title>
        <authorList>
            <person name="Yu C."/>
            <person name="Diao Y."/>
            <person name="Lu Q."/>
            <person name="Zhao J."/>
            <person name="Cui S."/>
            <person name="Peng C."/>
            <person name="He B."/>
            <person name="Liu H."/>
        </authorList>
    </citation>
    <scope>NUCLEOTIDE SEQUENCE [LARGE SCALE GENOMIC DNA]</scope>
    <source>
        <strain evidence="3">Sdau11-99</strain>
    </source>
</reference>
<comment type="similarity">
    <text evidence="1">Belongs to the glutaredoxin family.</text>
</comment>
<accession>A0A8H4N2N9</accession>